<dbReference type="Proteomes" id="UP001558652">
    <property type="component" value="Unassembled WGS sequence"/>
</dbReference>
<feature type="compositionally biased region" description="Gly residues" evidence="1">
    <location>
        <begin position="1"/>
        <end position="11"/>
    </location>
</feature>
<feature type="region of interest" description="Disordered" evidence="1">
    <location>
        <begin position="1"/>
        <end position="35"/>
    </location>
</feature>
<feature type="region of interest" description="Disordered" evidence="1">
    <location>
        <begin position="68"/>
        <end position="317"/>
    </location>
</feature>
<evidence type="ECO:0000256" key="1">
    <source>
        <dbReference type="SAM" id="MobiDB-lite"/>
    </source>
</evidence>
<name>A0ABD0Z477_9HEMI</name>
<evidence type="ECO:0000313" key="3">
    <source>
        <dbReference type="Proteomes" id="UP001558652"/>
    </source>
</evidence>
<feature type="region of interest" description="Disordered" evidence="1">
    <location>
        <begin position="348"/>
        <end position="403"/>
    </location>
</feature>
<evidence type="ECO:0000313" key="2">
    <source>
        <dbReference type="EMBL" id="KAL1130214.1"/>
    </source>
</evidence>
<keyword evidence="3" id="KW-1185">Reference proteome</keyword>
<feature type="compositionally biased region" description="Pro residues" evidence="1">
    <location>
        <begin position="354"/>
        <end position="371"/>
    </location>
</feature>
<dbReference type="AlphaFoldDB" id="A0ABD0Z477"/>
<sequence length="403" mass="41547">MRGVAGWGGVGGRREDDCGPRRPQSAPSGARPDIPAMAEYKFGVNSSAGAVSSVEFAVASLPASAGPLYYQERAPPPPQQVRDDKGADETTGKGRAGAQQGETDGDGAPDKEEEGAGPDGDEPGGERVGGGPARGPGGGALRPGPHYEPPVDPSERGGGLWPPGPDDDPVLPAVNGSLAFQNFPAAADPYGGGPAQSQRRPPPPGAHNFPRHVQQQQQGVFVAAPGKGYASWSGPQQSGWPAAPQSQPGLAAALSPWTRGRSAPNLNPLQTGAARKAGPPFAQHSGGMLVSPKFRRSTSYPGKVFPQPPPFEIGNIDENRPDLLLPYQVTRPPPLRPSTHLPPAALTIAAPGCHPSPPRPPPIRVPPPPAPYRSHPRSGPLVPAPPPPPPPHLSCLPKSVPFA</sequence>
<protein>
    <submittedName>
        <fullName evidence="2">Uncharacterized protein</fullName>
    </submittedName>
</protein>
<dbReference type="EMBL" id="JBFDAA010000008">
    <property type="protein sequence ID" value="KAL1130214.1"/>
    <property type="molecule type" value="Genomic_DNA"/>
</dbReference>
<accession>A0ABD0Z477</accession>
<feature type="compositionally biased region" description="Acidic residues" evidence="1">
    <location>
        <begin position="103"/>
        <end position="123"/>
    </location>
</feature>
<feature type="compositionally biased region" description="Gly residues" evidence="1">
    <location>
        <begin position="126"/>
        <end position="141"/>
    </location>
</feature>
<gene>
    <name evidence="2" type="ORF">AAG570_013152</name>
</gene>
<reference evidence="2 3" key="1">
    <citation type="submission" date="2024-07" db="EMBL/GenBank/DDBJ databases">
        <title>Chromosome-level genome assembly of the water stick insect Ranatra chinensis (Heteroptera: Nepidae).</title>
        <authorList>
            <person name="Liu X."/>
        </authorList>
    </citation>
    <scope>NUCLEOTIDE SEQUENCE [LARGE SCALE GENOMIC DNA]</scope>
    <source>
        <strain evidence="2">Cailab_2021Rc</strain>
        <tissue evidence="2">Muscle</tissue>
    </source>
</reference>
<feature type="compositionally biased region" description="Polar residues" evidence="1">
    <location>
        <begin position="233"/>
        <end position="248"/>
    </location>
</feature>
<feature type="compositionally biased region" description="Basic and acidic residues" evidence="1">
    <location>
        <begin position="81"/>
        <end position="92"/>
    </location>
</feature>
<proteinExistence type="predicted"/>
<organism evidence="2 3">
    <name type="scientific">Ranatra chinensis</name>
    <dbReference type="NCBI Taxonomy" id="642074"/>
    <lineage>
        <taxon>Eukaryota</taxon>
        <taxon>Metazoa</taxon>
        <taxon>Ecdysozoa</taxon>
        <taxon>Arthropoda</taxon>
        <taxon>Hexapoda</taxon>
        <taxon>Insecta</taxon>
        <taxon>Pterygota</taxon>
        <taxon>Neoptera</taxon>
        <taxon>Paraneoptera</taxon>
        <taxon>Hemiptera</taxon>
        <taxon>Heteroptera</taxon>
        <taxon>Panheteroptera</taxon>
        <taxon>Nepomorpha</taxon>
        <taxon>Nepidae</taxon>
        <taxon>Ranatrinae</taxon>
        <taxon>Ranatra</taxon>
    </lineage>
</organism>
<feature type="compositionally biased region" description="Low complexity" evidence="1">
    <location>
        <begin position="393"/>
        <end position="403"/>
    </location>
</feature>
<feature type="compositionally biased region" description="Pro residues" evidence="1">
    <location>
        <begin position="382"/>
        <end position="392"/>
    </location>
</feature>
<comment type="caution">
    <text evidence="2">The sequence shown here is derived from an EMBL/GenBank/DDBJ whole genome shotgun (WGS) entry which is preliminary data.</text>
</comment>